<dbReference type="GO" id="GO:0004674">
    <property type="term" value="F:protein serine/threonine kinase activity"/>
    <property type="evidence" value="ECO:0007669"/>
    <property type="project" value="UniProtKB-EC"/>
</dbReference>
<dbReference type="PROSITE" id="PS50011">
    <property type="entry name" value="PROTEIN_KINASE_DOM"/>
    <property type="match status" value="1"/>
</dbReference>
<name>A0ABV9ES75_9ACTN</name>
<evidence type="ECO:0000256" key="5">
    <source>
        <dbReference type="ARBA" id="ARBA00022777"/>
    </source>
</evidence>
<evidence type="ECO:0000313" key="9">
    <source>
        <dbReference type="Proteomes" id="UP001595891"/>
    </source>
</evidence>
<comment type="caution">
    <text evidence="8">The sequence shown here is derived from an EMBL/GenBank/DDBJ whole genome shotgun (WGS) entry which is preliminary data.</text>
</comment>
<keyword evidence="9" id="KW-1185">Reference proteome</keyword>
<dbReference type="RefSeq" id="WP_262844863.1">
    <property type="nucleotide sequence ID" value="NZ_JANZYP010000034.1"/>
</dbReference>
<dbReference type="CDD" id="cd14014">
    <property type="entry name" value="STKc_PknB_like"/>
    <property type="match status" value="1"/>
</dbReference>
<evidence type="ECO:0000256" key="3">
    <source>
        <dbReference type="ARBA" id="ARBA00022679"/>
    </source>
</evidence>
<gene>
    <name evidence="8" type="ORF">ACFO8L_34265</name>
</gene>
<dbReference type="PANTHER" id="PTHR43289:SF6">
    <property type="entry name" value="SERINE_THREONINE-PROTEIN KINASE NEKL-3"/>
    <property type="match status" value="1"/>
</dbReference>
<reference evidence="9" key="1">
    <citation type="journal article" date="2019" name="Int. J. Syst. Evol. Microbiol.">
        <title>The Global Catalogue of Microorganisms (GCM) 10K type strain sequencing project: providing services to taxonomists for standard genome sequencing and annotation.</title>
        <authorList>
            <consortium name="The Broad Institute Genomics Platform"/>
            <consortium name="The Broad Institute Genome Sequencing Center for Infectious Disease"/>
            <person name="Wu L."/>
            <person name="Ma J."/>
        </authorList>
    </citation>
    <scope>NUCLEOTIDE SEQUENCE [LARGE SCALE GENOMIC DNA]</scope>
    <source>
        <strain evidence="9">CCUG 49560</strain>
    </source>
</reference>
<keyword evidence="5 8" id="KW-0418">Kinase</keyword>
<sequence length="473" mass="53045">MNTWEIPDERFRAVERLSKGGMADVWVALVVATGEKVVAKRPRPDRMLDDETRGELIRRFDREVRLLKKIKCRGVTRLRADGGWPNDPWFVMDYADGPNLDAYVMRHRALPVDVAAAIMVDLLEILRVVHAAKAVHRDIKPFNVAIDLTGRIYLLDFGIAYREGSEETRLTKLGSTPGTPGYTAPEAIKGIREVTAAADTYSCGCLLYFLLARQPPFPTHQGDLERNHAEVVPRRINERLRPDVPEPLADLLARMLEKDPKMRPEVAEALRILRRYLPVAGALAPDPVLEPDPTAWHRGEEAVQPAPVPEPQTRRRTASRPGRIQFRGMVEAARQEVGTGKGPATTALADAMLDARKAWGHSDADVLRAELCLADSELEDENWLEAGDVYRMVTRLSEDHATGPLRDVYIAALFGRAECELAAQYVEEAFQFWNQARLILRPSDPAELFTRRDRIAEELAETGFTPAGRSADR</sequence>
<dbReference type="SMART" id="SM00220">
    <property type="entry name" value="S_TKc"/>
    <property type="match status" value="1"/>
</dbReference>
<organism evidence="8 9">
    <name type="scientific">Sphaerisporangium corydalis</name>
    <dbReference type="NCBI Taxonomy" id="1441875"/>
    <lineage>
        <taxon>Bacteria</taxon>
        <taxon>Bacillati</taxon>
        <taxon>Actinomycetota</taxon>
        <taxon>Actinomycetes</taxon>
        <taxon>Streptosporangiales</taxon>
        <taxon>Streptosporangiaceae</taxon>
        <taxon>Sphaerisporangium</taxon>
    </lineage>
</organism>
<dbReference type="Pfam" id="PF00069">
    <property type="entry name" value="Pkinase"/>
    <property type="match status" value="1"/>
</dbReference>
<feature type="domain" description="Protein kinase" evidence="7">
    <location>
        <begin position="11"/>
        <end position="277"/>
    </location>
</feature>
<evidence type="ECO:0000259" key="7">
    <source>
        <dbReference type="PROSITE" id="PS50011"/>
    </source>
</evidence>
<evidence type="ECO:0000313" key="8">
    <source>
        <dbReference type="EMBL" id="MFC4591200.1"/>
    </source>
</evidence>
<dbReference type="InterPro" id="IPR011009">
    <property type="entry name" value="Kinase-like_dom_sf"/>
</dbReference>
<protein>
    <recommendedName>
        <fullName evidence="1">non-specific serine/threonine protein kinase</fullName>
        <ecNumber evidence="1">2.7.11.1</ecNumber>
    </recommendedName>
</protein>
<evidence type="ECO:0000256" key="1">
    <source>
        <dbReference type="ARBA" id="ARBA00012513"/>
    </source>
</evidence>
<evidence type="ECO:0000256" key="2">
    <source>
        <dbReference type="ARBA" id="ARBA00022527"/>
    </source>
</evidence>
<dbReference type="EMBL" id="JBHSFN010000030">
    <property type="protein sequence ID" value="MFC4591200.1"/>
    <property type="molecule type" value="Genomic_DNA"/>
</dbReference>
<evidence type="ECO:0000256" key="4">
    <source>
        <dbReference type="ARBA" id="ARBA00022741"/>
    </source>
</evidence>
<dbReference type="EC" id="2.7.11.1" evidence="1"/>
<dbReference type="Gene3D" id="1.10.510.10">
    <property type="entry name" value="Transferase(Phosphotransferase) domain 1"/>
    <property type="match status" value="1"/>
</dbReference>
<dbReference type="InterPro" id="IPR000719">
    <property type="entry name" value="Prot_kinase_dom"/>
</dbReference>
<dbReference type="SUPFAM" id="SSF56112">
    <property type="entry name" value="Protein kinase-like (PK-like)"/>
    <property type="match status" value="1"/>
</dbReference>
<keyword evidence="3 8" id="KW-0808">Transferase</keyword>
<keyword evidence="6" id="KW-0067">ATP-binding</keyword>
<dbReference type="Proteomes" id="UP001595891">
    <property type="component" value="Unassembled WGS sequence"/>
</dbReference>
<keyword evidence="4" id="KW-0547">Nucleotide-binding</keyword>
<keyword evidence="2" id="KW-0723">Serine/threonine-protein kinase</keyword>
<evidence type="ECO:0000256" key="6">
    <source>
        <dbReference type="ARBA" id="ARBA00022840"/>
    </source>
</evidence>
<dbReference type="PANTHER" id="PTHR43289">
    <property type="entry name" value="MITOGEN-ACTIVATED PROTEIN KINASE KINASE KINASE 20-RELATED"/>
    <property type="match status" value="1"/>
</dbReference>
<accession>A0ABV9ES75</accession>
<proteinExistence type="predicted"/>